<dbReference type="Proteomes" id="UP001205311">
    <property type="component" value="Unassembled WGS sequence"/>
</dbReference>
<feature type="region of interest" description="Disordered" evidence="1">
    <location>
        <begin position="196"/>
        <end position="241"/>
    </location>
</feature>
<gene>
    <name evidence="2" type="ORF">LX15_003003</name>
</gene>
<keyword evidence="3" id="KW-1185">Reference proteome</keyword>
<evidence type="ECO:0000313" key="2">
    <source>
        <dbReference type="EMBL" id="MCP2259302.1"/>
    </source>
</evidence>
<dbReference type="EMBL" id="JAMTCP010000015">
    <property type="protein sequence ID" value="MCP2259302.1"/>
    <property type="molecule type" value="Genomic_DNA"/>
</dbReference>
<feature type="compositionally biased region" description="Pro residues" evidence="1">
    <location>
        <begin position="207"/>
        <end position="237"/>
    </location>
</feature>
<dbReference type="Gene3D" id="1.10.287.1060">
    <property type="entry name" value="ESAT-6-like"/>
    <property type="match status" value="1"/>
</dbReference>
<dbReference type="RefSeq" id="WP_253670201.1">
    <property type="nucleotide sequence ID" value="NZ_JAMTCP010000015.1"/>
</dbReference>
<organism evidence="2 3">
    <name type="scientific">Streptoalloteichus tenebrarius (strain ATCC 17920 / DSM 40477 / JCM 4838 / CBS 697.72 / NBRC 16177 / NCIMB 11028 / NRRL B-12390 / A12253. 1 / ISP 5477)</name>
    <name type="common">Streptomyces tenebrarius</name>
    <dbReference type="NCBI Taxonomy" id="1933"/>
    <lineage>
        <taxon>Bacteria</taxon>
        <taxon>Bacillati</taxon>
        <taxon>Actinomycetota</taxon>
        <taxon>Actinomycetes</taxon>
        <taxon>Pseudonocardiales</taxon>
        <taxon>Pseudonocardiaceae</taxon>
        <taxon>Streptoalloteichus</taxon>
    </lineage>
</organism>
<protein>
    <submittedName>
        <fullName evidence="2">Uncharacterized protein</fullName>
    </submittedName>
</protein>
<accession>A0ABT1HUW4</accession>
<sequence length="335" mass="34192">MSGALSCGCVGRLNGAIFPVMRSVETGAPERIMSHARQLAEQAVRLQELRGRLQTAARDLREVWPAGGKSADTQRKLAELLGRFDNMISLLSGTAEVLTSAADVIQRSRVAFAKGIAAGDARIIPLLAAAAAGKPGAMAKAKITAAQTTISLRGIINGFAEILKGLGLQEAGTILSKVAEIAGLLQELFEHNSAQAGENNGAGQLPGPTPGPTPVPPPGQNPSPAPSPEPAPTPLPLPVGADAASRIPDAITNYRPPALFPTPGGTPGSDLSWIPVDQPGPGAAAGRVEVTVTTKDGATTTVRAMPGQDAVFDMKVGADQVRVAIDGDADGRVTA</sequence>
<comment type="caution">
    <text evidence="2">The sequence shown here is derived from an EMBL/GenBank/DDBJ whole genome shotgun (WGS) entry which is preliminary data.</text>
</comment>
<evidence type="ECO:0000256" key="1">
    <source>
        <dbReference type="SAM" id="MobiDB-lite"/>
    </source>
</evidence>
<reference evidence="2 3" key="1">
    <citation type="submission" date="2022-06" db="EMBL/GenBank/DDBJ databases">
        <title>Genomic Encyclopedia of Archaeal and Bacterial Type Strains, Phase II (KMG-II): from individual species to whole genera.</title>
        <authorList>
            <person name="Goeker M."/>
        </authorList>
    </citation>
    <scope>NUCLEOTIDE SEQUENCE [LARGE SCALE GENOMIC DNA]</scope>
    <source>
        <strain evidence="2 3">DSM 40477</strain>
    </source>
</reference>
<proteinExistence type="predicted"/>
<name>A0ABT1HUW4_STRSD</name>
<evidence type="ECO:0000313" key="3">
    <source>
        <dbReference type="Proteomes" id="UP001205311"/>
    </source>
</evidence>